<dbReference type="AlphaFoldDB" id="A0A7S3ASB8"/>
<dbReference type="GO" id="GO:0005634">
    <property type="term" value="C:nucleus"/>
    <property type="evidence" value="ECO:0007669"/>
    <property type="project" value="UniProtKB-SubCell"/>
</dbReference>
<evidence type="ECO:0000313" key="6">
    <source>
        <dbReference type="EMBL" id="CAE0113782.1"/>
    </source>
</evidence>
<evidence type="ECO:0000256" key="3">
    <source>
        <dbReference type="ARBA" id="ARBA00023204"/>
    </source>
</evidence>
<dbReference type="InterPro" id="IPR038051">
    <property type="entry name" value="XRCC4-like_N_sf"/>
</dbReference>
<dbReference type="Gene3D" id="2.170.210.10">
    <property type="entry name" value="DNA double-strand break repair and VJ recombination XRCC4, N-terminal"/>
    <property type="match status" value="1"/>
</dbReference>
<keyword evidence="3" id="KW-0234">DNA repair</keyword>
<sequence length="288" mass="30063">MDVTPSTPSGWRLIEDPSGPILFALSVTTDTLNASITDLRGWYSCAYERPQLEVILSEEDISTPLDAILQVIQECFDRKKPSASYQFAIAREGGREGGLHLTWTSTASGNQLCFECGMVHDPQERLRDGLILPLLEAVGQLLCLLPAETQWAPPQLGVPLLLPSFDHPVLSAILNAASQRRGGGGSGAGSGGAGDGGAGATLAAVADAPGCVVGSNAGSSIMRGSGEQPVLTPPHSSGWEAQPGGATGGAVGESAEQKRKREREEKREKAASKQRSVAPAARKGNLPF</sequence>
<keyword evidence="2" id="KW-0227">DNA damage</keyword>
<feature type="compositionally biased region" description="Basic and acidic residues" evidence="5">
    <location>
        <begin position="255"/>
        <end position="271"/>
    </location>
</feature>
<evidence type="ECO:0000256" key="5">
    <source>
        <dbReference type="SAM" id="MobiDB-lite"/>
    </source>
</evidence>
<reference evidence="6" key="1">
    <citation type="submission" date="2021-01" db="EMBL/GenBank/DDBJ databases">
        <authorList>
            <person name="Corre E."/>
            <person name="Pelletier E."/>
            <person name="Niang G."/>
            <person name="Scheremetjew M."/>
            <person name="Finn R."/>
            <person name="Kale V."/>
            <person name="Holt S."/>
            <person name="Cochrane G."/>
            <person name="Meng A."/>
            <person name="Brown T."/>
            <person name="Cohen L."/>
        </authorList>
    </citation>
    <scope>NUCLEOTIDE SEQUENCE</scope>
    <source>
        <strain evidence="6">CCMP281</strain>
    </source>
</reference>
<feature type="region of interest" description="Disordered" evidence="5">
    <location>
        <begin position="223"/>
        <end position="288"/>
    </location>
</feature>
<comment type="subcellular location">
    <subcellularLocation>
        <location evidence="1">Nucleus</location>
    </subcellularLocation>
</comment>
<keyword evidence="4" id="KW-0539">Nucleus</keyword>
<dbReference type="EMBL" id="HBHX01025888">
    <property type="protein sequence ID" value="CAE0113782.1"/>
    <property type="molecule type" value="Transcribed_RNA"/>
</dbReference>
<protein>
    <submittedName>
        <fullName evidence="6">Uncharacterized protein</fullName>
    </submittedName>
</protein>
<dbReference type="GO" id="GO:0006303">
    <property type="term" value="P:double-strand break repair via nonhomologous end joining"/>
    <property type="evidence" value="ECO:0007669"/>
    <property type="project" value="UniProtKB-ARBA"/>
</dbReference>
<accession>A0A7S3ASB8</accession>
<evidence type="ECO:0000256" key="4">
    <source>
        <dbReference type="ARBA" id="ARBA00023242"/>
    </source>
</evidence>
<name>A0A7S3ASB8_9EUKA</name>
<evidence type="ECO:0000256" key="2">
    <source>
        <dbReference type="ARBA" id="ARBA00022763"/>
    </source>
</evidence>
<gene>
    <name evidence="6" type="ORF">HERI1096_LOCUS14456</name>
</gene>
<proteinExistence type="predicted"/>
<evidence type="ECO:0000256" key="1">
    <source>
        <dbReference type="ARBA" id="ARBA00004123"/>
    </source>
</evidence>
<organism evidence="6">
    <name type="scientific">Haptolina ericina</name>
    <dbReference type="NCBI Taxonomy" id="156174"/>
    <lineage>
        <taxon>Eukaryota</taxon>
        <taxon>Haptista</taxon>
        <taxon>Haptophyta</taxon>
        <taxon>Prymnesiophyceae</taxon>
        <taxon>Prymnesiales</taxon>
        <taxon>Prymnesiaceae</taxon>
        <taxon>Haptolina</taxon>
    </lineage>
</organism>